<comment type="caution">
    <text evidence="9">The sequence shown here is derived from an EMBL/GenBank/DDBJ whole genome shotgun (WGS) entry which is preliminary data.</text>
</comment>
<dbReference type="GO" id="GO:0006508">
    <property type="term" value="P:proteolysis"/>
    <property type="evidence" value="ECO:0007669"/>
    <property type="project" value="UniProtKB-KW"/>
</dbReference>
<evidence type="ECO:0000256" key="6">
    <source>
        <dbReference type="RuleBase" id="RU364113"/>
    </source>
</evidence>
<gene>
    <name evidence="9" type="ORF">J2800_002400</name>
</gene>
<dbReference type="NCBIfam" id="TIGR01933">
    <property type="entry name" value="hflK"/>
    <property type="match status" value="1"/>
</dbReference>
<dbReference type="EMBL" id="JAVDRL010000006">
    <property type="protein sequence ID" value="MDR6531653.1"/>
    <property type="molecule type" value="Genomic_DNA"/>
</dbReference>
<keyword evidence="3" id="KW-0812">Transmembrane</keyword>
<keyword evidence="5" id="KW-0472">Membrane</keyword>
<dbReference type="InterPro" id="IPR001107">
    <property type="entry name" value="Band_7"/>
</dbReference>
<protein>
    <recommendedName>
        <fullName evidence="6">Protein HflK</fullName>
    </recommendedName>
</protein>
<evidence type="ECO:0000256" key="1">
    <source>
        <dbReference type="ARBA" id="ARBA00004167"/>
    </source>
</evidence>
<evidence type="ECO:0000256" key="7">
    <source>
        <dbReference type="SAM" id="MobiDB-lite"/>
    </source>
</evidence>
<keyword evidence="9" id="KW-0645">Protease</keyword>
<sequence>MPWNDNAGPGPWGSPPPNDGKKDADRNRGEEPRPSGPGGPPPPIDVNALLERLSDRMRQVLGGPRRSRALAISAAVAVGLWAMSGSYVVQPDEQAVVTTFGAYSRTASPGLRYHLPFPIEQVEKVSVTSLQRIDVGGVPTAPLPDESLMLTGDENIVDLSFSVQYRISDPAKYLFNLRDPDAAIKAVAESAMREVIGKTALQPILTTARGQVQDQAGSLTQAILDRYQAGVFIDGVQIRAANPPPPVIAAFQDVTAAGQNAESNANIARGEAAKVVQAARGYSAQVVREASGEAARFNQVYDQYKLAPAVTRERLYIETMERVLARSNKVVVDSKGASAPIILPPDAFRPRTSTARVTSSTPAGAN</sequence>
<feature type="compositionally biased region" description="Pro residues" evidence="7">
    <location>
        <begin position="34"/>
        <end position="44"/>
    </location>
</feature>
<evidence type="ECO:0000313" key="9">
    <source>
        <dbReference type="EMBL" id="MDR6531653.1"/>
    </source>
</evidence>
<dbReference type="SMART" id="SM00244">
    <property type="entry name" value="PHB"/>
    <property type="match status" value="1"/>
</dbReference>
<feature type="compositionally biased region" description="Basic and acidic residues" evidence="7">
    <location>
        <begin position="19"/>
        <end position="33"/>
    </location>
</feature>
<dbReference type="InterPro" id="IPR050710">
    <property type="entry name" value="Band7/mec-2_domain"/>
</dbReference>
<keyword evidence="10" id="KW-1185">Reference proteome</keyword>
<dbReference type="Gene3D" id="3.30.479.30">
    <property type="entry name" value="Band 7 domain"/>
    <property type="match status" value="1"/>
</dbReference>
<feature type="region of interest" description="Disordered" evidence="7">
    <location>
        <begin position="1"/>
        <end position="45"/>
    </location>
</feature>
<evidence type="ECO:0000259" key="8">
    <source>
        <dbReference type="SMART" id="SM00244"/>
    </source>
</evidence>
<dbReference type="Proteomes" id="UP001262754">
    <property type="component" value="Unassembled WGS sequence"/>
</dbReference>
<keyword evidence="4" id="KW-1133">Transmembrane helix</keyword>
<name>A0ABU1MZP7_9CAUL</name>
<keyword evidence="9" id="KW-0378">Hydrolase</keyword>
<reference evidence="9 10" key="1">
    <citation type="submission" date="2023-07" db="EMBL/GenBank/DDBJ databases">
        <title>Sorghum-associated microbial communities from plants grown in Nebraska, USA.</title>
        <authorList>
            <person name="Schachtman D."/>
        </authorList>
    </citation>
    <scope>NUCLEOTIDE SEQUENCE [LARGE SCALE GENOMIC DNA]</scope>
    <source>
        <strain evidence="9 10">DS2154</strain>
    </source>
</reference>
<dbReference type="SUPFAM" id="SSF117892">
    <property type="entry name" value="Band 7/SPFH domain"/>
    <property type="match status" value="1"/>
</dbReference>
<dbReference type="Pfam" id="PF01145">
    <property type="entry name" value="Band_7"/>
    <property type="match status" value="1"/>
</dbReference>
<accession>A0ABU1MZP7</accession>
<proteinExistence type="inferred from homology"/>
<evidence type="ECO:0000256" key="4">
    <source>
        <dbReference type="ARBA" id="ARBA00022989"/>
    </source>
</evidence>
<dbReference type="RefSeq" id="WP_056761845.1">
    <property type="nucleotide sequence ID" value="NZ_BMLD01000012.1"/>
</dbReference>
<feature type="domain" description="Band 7" evidence="8">
    <location>
        <begin position="84"/>
        <end position="255"/>
    </location>
</feature>
<dbReference type="PANTHER" id="PTHR43327">
    <property type="entry name" value="STOMATIN-LIKE PROTEIN 2, MITOCHONDRIAL"/>
    <property type="match status" value="1"/>
</dbReference>
<organism evidence="9 10">
    <name type="scientific">Caulobacter rhizosphaerae</name>
    <dbReference type="NCBI Taxonomy" id="2010972"/>
    <lineage>
        <taxon>Bacteria</taxon>
        <taxon>Pseudomonadati</taxon>
        <taxon>Pseudomonadota</taxon>
        <taxon>Alphaproteobacteria</taxon>
        <taxon>Caulobacterales</taxon>
        <taxon>Caulobacteraceae</taxon>
        <taxon>Caulobacter</taxon>
    </lineage>
</organism>
<evidence type="ECO:0000256" key="3">
    <source>
        <dbReference type="ARBA" id="ARBA00022692"/>
    </source>
</evidence>
<dbReference type="GO" id="GO:0008233">
    <property type="term" value="F:peptidase activity"/>
    <property type="evidence" value="ECO:0007669"/>
    <property type="project" value="UniProtKB-KW"/>
</dbReference>
<evidence type="ECO:0000256" key="5">
    <source>
        <dbReference type="ARBA" id="ARBA00023136"/>
    </source>
</evidence>
<evidence type="ECO:0000256" key="2">
    <source>
        <dbReference type="ARBA" id="ARBA00006971"/>
    </source>
</evidence>
<dbReference type="InterPro" id="IPR036013">
    <property type="entry name" value="Band_7/SPFH_dom_sf"/>
</dbReference>
<comment type="similarity">
    <text evidence="2 6">Belongs to the band 7/mec-2 family. HflK subfamily.</text>
</comment>
<comment type="function">
    <text evidence="6">HflC and HflK could encode or regulate a protease.</text>
</comment>
<comment type="subcellular location">
    <subcellularLocation>
        <location evidence="1">Membrane</location>
        <topology evidence="1">Single-pass membrane protein</topology>
    </subcellularLocation>
</comment>
<dbReference type="InterPro" id="IPR010201">
    <property type="entry name" value="HflK"/>
</dbReference>
<evidence type="ECO:0000313" key="10">
    <source>
        <dbReference type="Proteomes" id="UP001262754"/>
    </source>
</evidence>
<dbReference type="PANTHER" id="PTHR43327:SF2">
    <property type="entry name" value="MODULATOR OF FTSH PROTEASE HFLK"/>
    <property type="match status" value="1"/>
</dbReference>
<comment type="subunit">
    <text evidence="6">HflC and HflK may interact to form a multimeric complex.</text>
</comment>
<dbReference type="CDD" id="cd03404">
    <property type="entry name" value="SPFH_HflK"/>
    <property type="match status" value="1"/>
</dbReference>